<dbReference type="Proteomes" id="UP000593568">
    <property type="component" value="Unassembled WGS sequence"/>
</dbReference>
<dbReference type="AlphaFoldDB" id="A0A7J9DGN0"/>
<accession>A0A7J9DGN0</accession>
<evidence type="ECO:0000313" key="2">
    <source>
        <dbReference type="Proteomes" id="UP000593568"/>
    </source>
</evidence>
<evidence type="ECO:0000313" key="1">
    <source>
        <dbReference type="EMBL" id="MBA0759859.1"/>
    </source>
</evidence>
<organism evidence="1 2">
    <name type="scientific">Gossypium trilobum</name>
    <dbReference type="NCBI Taxonomy" id="34281"/>
    <lineage>
        <taxon>Eukaryota</taxon>
        <taxon>Viridiplantae</taxon>
        <taxon>Streptophyta</taxon>
        <taxon>Embryophyta</taxon>
        <taxon>Tracheophyta</taxon>
        <taxon>Spermatophyta</taxon>
        <taxon>Magnoliopsida</taxon>
        <taxon>eudicotyledons</taxon>
        <taxon>Gunneridae</taxon>
        <taxon>Pentapetalae</taxon>
        <taxon>rosids</taxon>
        <taxon>malvids</taxon>
        <taxon>Malvales</taxon>
        <taxon>Malvaceae</taxon>
        <taxon>Malvoideae</taxon>
        <taxon>Gossypium</taxon>
    </lineage>
</organism>
<keyword evidence="2" id="KW-1185">Reference proteome</keyword>
<proteinExistence type="predicted"/>
<dbReference type="EMBL" id="JABEZW010000002">
    <property type="protein sequence ID" value="MBA0759859.1"/>
    <property type="molecule type" value="Genomic_DNA"/>
</dbReference>
<comment type="caution">
    <text evidence="1">The sequence shown here is derived from an EMBL/GenBank/DDBJ whole genome shotgun (WGS) entry which is preliminary data.</text>
</comment>
<protein>
    <submittedName>
        <fullName evidence="1">Uncharacterized protein</fullName>
    </submittedName>
</protein>
<sequence>MLSKLTLSRVVVRWTAGLLSCGWCMRCVSVLHCLPAACWP</sequence>
<reference evidence="1 2" key="1">
    <citation type="journal article" date="2019" name="Genome Biol. Evol.">
        <title>Insights into the evolution of the New World diploid cottons (Gossypium, subgenus Houzingenia) based on genome sequencing.</title>
        <authorList>
            <person name="Grover C.E."/>
            <person name="Arick M.A. 2nd"/>
            <person name="Thrash A."/>
            <person name="Conover J.L."/>
            <person name="Sanders W.S."/>
            <person name="Peterson D.G."/>
            <person name="Frelichowski J.E."/>
            <person name="Scheffler J.A."/>
            <person name="Scheffler B.E."/>
            <person name="Wendel J.F."/>
        </authorList>
    </citation>
    <scope>NUCLEOTIDE SEQUENCE [LARGE SCALE GENOMIC DNA]</scope>
    <source>
        <strain evidence="1">8</strain>
        <tissue evidence="1">Leaf</tissue>
    </source>
</reference>
<name>A0A7J9DGN0_9ROSI</name>
<gene>
    <name evidence="1" type="ORF">Gotri_022674</name>
</gene>